<evidence type="ECO:0000313" key="1">
    <source>
        <dbReference type="EMBL" id="AEI46408.1"/>
    </source>
</evidence>
<dbReference type="EMBL" id="CP002869">
    <property type="protein sequence ID" value="AEI46408.1"/>
    <property type="molecule type" value="Genomic_DNA"/>
</dbReference>
<organism evidence="1 2">
    <name type="scientific">Paenibacillus mucilaginosus (strain KNP414)</name>
    <dbReference type="NCBI Taxonomy" id="1036673"/>
    <lineage>
        <taxon>Bacteria</taxon>
        <taxon>Bacillati</taxon>
        <taxon>Bacillota</taxon>
        <taxon>Bacilli</taxon>
        <taxon>Bacillales</taxon>
        <taxon>Paenibacillaceae</taxon>
        <taxon>Paenibacillus</taxon>
    </lineage>
</organism>
<name>F8FKP0_PAEMK</name>
<reference evidence="2" key="1">
    <citation type="submission" date="2011-06" db="EMBL/GenBank/DDBJ databases">
        <title>Complete genome sequence of Paenibacillus mucilaginosus KNP414.</title>
        <authorList>
            <person name="Wang J."/>
            <person name="Hu S."/>
            <person name="Hu X."/>
            <person name="Zhang B."/>
            <person name="Dong D."/>
            <person name="Zhang S."/>
            <person name="Zhao K."/>
            <person name="Wu D."/>
        </authorList>
    </citation>
    <scope>NUCLEOTIDE SEQUENCE [LARGE SCALE GENOMIC DNA]</scope>
    <source>
        <strain evidence="2">KNP414</strain>
    </source>
</reference>
<proteinExistence type="predicted"/>
<reference evidence="1 2" key="2">
    <citation type="journal article" date="2013" name="Genome Announc.">
        <title>Genome Sequence of Growth-Improving Paenibacillus mucilaginosus Strain KNP414.</title>
        <authorList>
            <person name="Lu J.J."/>
            <person name="Wang J.F."/>
            <person name="Hu X.F."/>
        </authorList>
    </citation>
    <scope>NUCLEOTIDE SEQUENCE [LARGE SCALE GENOMIC DNA]</scope>
    <source>
        <strain evidence="1 2">KNP414</strain>
    </source>
</reference>
<accession>F8FKP0</accession>
<dbReference type="AlphaFoldDB" id="F8FKP0"/>
<protein>
    <submittedName>
        <fullName evidence="1">Uncharacterized protein</fullName>
    </submittedName>
</protein>
<dbReference type="HOGENOM" id="CLU_3138584_0_0_9"/>
<dbReference type="PATRIC" id="fig|1036673.3.peg.7393"/>
<evidence type="ECO:0000313" key="2">
    <source>
        <dbReference type="Proteomes" id="UP000006620"/>
    </source>
</evidence>
<dbReference type="Proteomes" id="UP000006620">
    <property type="component" value="Chromosome"/>
</dbReference>
<sequence length="49" mass="5650">MITGRRSRQGRGIGPYLLLLLARQARAIPVRRFIRRFLSRGWSEVGVLV</sequence>
<dbReference type="KEGG" id="pms:KNP414_07923"/>
<gene>
    <name evidence="1" type="ordered locus">KNP414_07923</name>
</gene>